<reference evidence="3" key="1">
    <citation type="journal article" date="2011" name="Nature">
        <title>Genome sequence and analysis of the tuber crop potato.</title>
        <authorList>
            <consortium name="The Potato Genome Sequencing Consortium"/>
        </authorList>
    </citation>
    <scope>NUCLEOTIDE SEQUENCE [LARGE SCALE GENOMIC DNA]</scope>
    <source>
        <strain evidence="3">cv. DM1-3 516 R44</strain>
    </source>
</reference>
<evidence type="ECO:0000313" key="2">
    <source>
        <dbReference type="EnsemblPlants" id="PGSC0003DMT400084804"/>
    </source>
</evidence>
<dbReference type="InParanoid" id="M1D833"/>
<dbReference type="Gramene" id="PGSC0003DMT400084804">
    <property type="protein sequence ID" value="PGSC0003DMT400084804"/>
    <property type="gene ID" value="PGSC0003DMG400034375"/>
</dbReference>
<sequence>MGRDPGSHSEEIVREFYASYASTLGGSIHRNANPRAHNPFTSILVQGIVVDISRLIIVRFLYGPSTSRALNTTEFDYQWDIVRGRLSIKKATLTFVVMFFWLLVRNWISGTKVNNALTWDRVVMVATLVAGFEIEFARMFIEEIHKRAFKASTTYPFPCLIFQLCRNTGMPIWHCDKLTRDTGTFDIGLIQDEANVVAPRRELQVDVPPLGADLVDDVEQM</sequence>
<name>M1D833_SOLTU</name>
<dbReference type="Proteomes" id="UP000011115">
    <property type="component" value="Unassembled WGS sequence"/>
</dbReference>
<proteinExistence type="predicted"/>
<dbReference type="AlphaFoldDB" id="M1D833"/>
<keyword evidence="3" id="KW-1185">Reference proteome</keyword>
<reference evidence="2" key="2">
    <citation type="submission" date="2015-06" db="UniProtKB">
        <authorList>
            <consortium name="EnsemblPlants"/>
        </authorList>
    </citation>
    <scope>IDENTIFICATION</scope>
    <source>
        <strain evidence="2">DM1-3 516 R44</strain>
    </source>
</reference>
<evidence type="ECO:0000259" key="1">
    <source>
        <dbReference type="Pfam" id="PF20167"/>
    </source>
</evidence>
<feature type="domain" description="Putative plant transposon protein" evidence="1">
    <location>
        <begin position="3"/>
        <end position="171"/>
    </location>
</feature>
<dbReference type="Pfam" id="PF20167">
    <property type="entry name" value="Transposase_32"/>
    <property type="match status" value="1"/>
</dbReference>
<organism evidence="2 3">
    <name type="scientific">Solanum tuberosum</name>
    <name type="common">Potato</name>
    <dbReference type="NCBI Taxonomy" id="4113"/>
    <lineage>
        <taxon>Eukaryota</taxon>
        <taxon>Viridiplantae</taxon>
        <taxon>Streptophyta</taxon>
        <taxon>Embryophyta</taxon>
        <taxon>Tracheophyta</taxon>
        <taxon>Spermatophyta</taxon>
        <taxon>Magnoliopsida</taxon>
        <taxon>eudicotyledons</taxon>
        <taxon>Gunneridae</taxon>
        <taxon>Pentapetalae</taxon>
        <taxon>asterids</taxon>
        <taxon>lamiids</taxon>
        <taxon>Solanales</taxon>
        <taxon>Solanaceae</taxon>
        <taxon>Solanoideae</taxon>
        <taxon>Solaneae</taxon>
        <taxon>Solanum</taxon>
    </lineage>
</organism>
<dbReference type="EnsemblPlants" id="PGSC0003DMT400084804">
    <property type="protein sequence ID" value="PGSC0003DMT400084804"/>
    <property type="gene ID" value="PGSC0003DMG400034375"/>
</dbReference>
<protein>
    <submittedName>
        <fullName evidence="2">Integrase core domain containing protein</fullName>
    </submittedName>
</protein>
<dbReference type="HOGENOM" id="CLU_028647_1_1_1"/>
<accession>M1D833</accession>
<evidence type="ECO:0000313" key="3">
    <source>
        <dbReference type="Proteomes" id="UP000011115"/>
    </source>
</evidence>
<dbReference type="PaxDb" id="4113-PGSC0003DMT400084804"/>
<dbReference type="InterPro" id="IPR046796">
    <property type="entry name" value="Transposase_32_dom"/>
</dbReference>